<dbReference type="Gene3D" id="3.30.1330.80">
    <property type="entry name" value="Hypothetical protein, similar to alpha- acetolactate decarboxylase, domain 2"/>
    <property type="match status" value="1"/>
</dbReference>
<proteinExistence type="predicted"/>
<dbReference type="PROSITE" id="PS51742">
    <property type="entry name" value="PPC"/>
    <property type="match status" value="1"/>
</dbReference>
<feature type="domain" description="PPC" evidence="1">
    <location>
        <begin position="1"/>
        <end position="136"/>
    </location>
</feature>
<dbReference type="CDD" id="cd11378">
    <property type="entry name" value="DUF296"/>
    <property type="match status" value="1"/>
</dbReference>
<dbReference type="InterPro" id="IPR005175">
    <property type="entry name" value="PPC_dom"/>
</dbReference>
<evidence type="ECO:0000259" key="1">
    <source>
        <dbReference type="PROSITE" id="PS51742"/>
    </source>
</evidence>
<dbReference type="PANTHER" id="PTHR34988">
    <property type="entry name" value="PROTEIN, PUTATIVE-RELATED"/>
    <property type="match status" value="1"/>
</dbReference>
<accession>A0A381T371</accession>
<dbReference type="AlphaFoldDB" id="A0A381T371"/>
<dbReference type="EMBL" id="UINC01003960">
    <property type="protein sequence ID" value="SVA10666.1"/>
    <property type="molecule type" value="Genomic_DNA"/>
</dbReference>
<name>A0A381T371_9ZZZZ</name>
<dbReference type="InterPro" id="IPR025707">
    <property type="entry name" value="DNA_bp_PD1"/>
</dbReference>
<evidence type="ECO:0000313" key="2">
    <source>
        <dbReference type="EMBL" id="SVA10666.1"/>
    </source>
</evidence>
<protein>
    <recommendedName>
        <fullName evidence="1">PPC domain-containing protein</fullName>
    </recommendedName>
</protein>
<sequence>MDKSRAYMTLAKGDNINKTFESFAEVKGVGCAWLNGIGALENPEIGYYSLEDKSYYRKTFKGEYELTSLIGNITLKEGKPFSHTHITFSDTEFRVFGGHLFNANITAAGEFIMQFGSDEINREMNAEIGLPLWCLEESLG</sequence>
<reference evidence="2" key="1">
    <citation type="submission" date="2018-05" db="EMBL/GenBank/DDBJ databases">
        <authorList>
            <person name="Lanie J.A."/>
            <person name="Ng W.-L."/>
            <person name="Kazmierczak K.M."/>
            <person name="Andrzejewski T.M."/>
            <person name="Davidsen T.M."/>
            <person name="Wayne K.J."/>
            <person name="Tettelin H."/>
            <person name="Glass J.I."/>
            <person name="Rusch D."/>
            <person name="Podicherti R."/>
            <person name="Tsui H.-C.T."/>
            <person name="Winkler M.E."/>
        </authorList>
    </citation>
    <scope>NUCLEOTIDE SEQUENCE</scope>
</reference>
<dbReference type="SUPFAM" id="SSF117856">
    <property type="entry name" value="AF0104/ALDC/Ptd012-like"/>
    <property type="match status" value="1"/>
</dbReference>
<dbReference type="PANTHER" id="PTHR34988:SF1">
    <property type="entry name" value="DNA-BINDING PROTEIN"/>
    <property type="match status" value="1"/>
</dbReference>
<gene>
    <name evidence="2" type="ORF">METZ01_LOCUS63520</name>
</gene>
<organism evidence="2">
    <name type="scientific">marine metagenome</name>
    <dbReference type="NCBI Taxonomy" id="408172"/>
    <lineage>
        <taxon>unclassified sequences</taxon>
        <taxon>metagenomes</taxon>
        <taxon>ecological metagenomes</taxon>
    </lineage>
</organism>
<dbReference type="Pfam" id="PF03479">
    <property type="entry name" value="PCC"/>
    <property type="match status" value="1"/>
</dbReference>
<dbReference type="PIRSF" id="PIRSF016702">
    <property type="entry name" value="DNA_bp_PD1"/>
    <property type="match status" value="1"/>
</dbReference>